<comment type="caution">
    <text evidence="2">The sequence shown here is derived from an EMBL/GenBank/DDBJ whole genome shotgun (WGS) entry which is preliminary data.</text>
</comment>
<dbReference type="EMBL" id="JANPWB010000002">
    <property type="protein sequence ID" value="KAJ1207023.1"/>
    <property type="molecule type" value="Genomic_DNA"/>
</dbReference>
<feature type="compositionally biased region" description="Basic and acidic residues" evidence="1">
    <location>
        <begin position="44"/>
        <end position="62"/>
    </location>
</feature>
<organism evidence="2 3">
    <name type="scientific">Pleurodeles waltl</name>
    <name type="common">Iberian ribbed newt</name>
    <dbReference type="NCBI Taxonomy" id="8319"/>
    <lineage>
        <taxon>Eukaryota</taxon>
        <taxon>Metazoa</taxon>
        <taxon>Chordata</taxon>
        <taxon>Craniata</taxon>
        <taxon>Vertebrata</taxon>
        <taxon>Euteleostomi</taxon>
        <taxon>Amphibia</taxon>
        <taxon>Batrachia</taxon>
        <taxon>Caudata</taxon>
        <taxon>Salamandroidea</taxon>
        <taxon>Salamandridae</taxon>
        <taxon>Pleurodelinae</taxon>
        <taxon>Pleurodeles</taxon>
    </lineage>
</organism>
<gene>
    <name evidence="2" type="ORF">NDU88_002416</name>
</gene>
<evidence type="ECO:0000313" key="2">
    <source>
        <dbReference type="EMBL" id="KAJ1207023.1"/>
    </source>
</evidence>
<keyword evidence="3" id="KW-1185">Reference proteome</keyword>
<evidence type="ECO:0000313" key="3">
    <source>
        <dbReference type="Proteomes" id="UP001066276"/>
    </source>
</evidence>
<dbReference type="AlphaFoldDB" id="A0AAV7W388"/>
<accession>A0AAV7W388</accession>
<name>A0AAV7W388_PLEWA</name>
<dbReference type="Proteomes" id="UP001066276">
    <property type="component" value="Chromosome 1_2"/>
</dbReference>
<proteinExistence type="predicted"/>
<feature type="region of interest" description="Disordered" evidence="1">
    <location>
        <begin position="37"/>
        <end position="71"/>
    </location>
</feature>
<reference evidence="2" key="1">
    <citation type="journal article" date="2022" name="bioRxiv">
        <title>Sequencing and chromosome-scale assembly of the giantPleurodeles waltlgenome.</title>
        <authorList>
            <person name="Brown T."/>
            <person name="Elewa A."/>
            <person name="Iarovenko S."/>
            <person name="Subramanian E."/>
            <person name="Araus A.J."/>
            <person name="Petzold A."/>
            <person name="Susuki M."/>
            <person name="Suzuki K.-i.T."/>
            <person name="Hayashi T."/>
            <person name="Toyoda A."/>
            <person name="Oliveira C."/>
            <person name="Osipova E."/>
            <person name="Leigh N.D."/>
            <person name="Simon A."/>
            <person name="Yun M.H."/>
        </authorList>
    </citation>
    <scope>NUCLEOTIDE SEQUENCE</scope>
    <source>
        <strain evidence="2">20211129_DDA</strain>
        <tissue evidence="2">Liver</tissue>
    </source>
</reference>
<sequence length="115" mass="12712">MREIVAPSGPSINPFQIDQAWGWRREPWIGRPSRVRLLASGGEPRGERKGELERQQGHRSVEPEGEASGARCPLRRKVRCRGAVAPPPLFFLSSLSGDDGERMALVGAWAGRVTR</sequence>
<protein>
    <submittedName>
        <fullName evidence="2">Uncharacterized protein</fullName>
    </submittedName>
</protein>
<evidence type="ECO:0000256" key="1">
    <source>
        <dbReference type="SAM" id="MobiDB-lite"/>
    </source>
</evidence>